<dbReference type="AlphaFoldDB" id="A0A144J452"/>
<accession>A0A144J452</accession>
<evidence type="ECO:0000313" key="2">
    <source>
        <dbReference type="EMBL" id="AMT81355.1"/>
    </source>
</evidence>
<reference evidence="2" key="1">
    <citation type="submission" date="2015-10" db="EMBL/GenBank/DDBJ databases">
        <title>A Two-component Flavoprotein Monooxygenase System MeaXY Responsible for para-Hydroxylation of 2-Methyl-6-ethylaniline and 2,6-Diethylaniline in Sphingobium baderi DE-13.</title>
        <authorList>
            <person name="Cheng M."/>
            <person name="Meng Q."/>
            <person name="Yang Y."/>
            <person name="Chu C."/>
            <person name="Yan X."/>
            <person name="He J."/>
            <person name="Li S."/>
        </authorList>
    </citation>
    <scope>NUCLEOTIDE SEQUENCE</scope>
    <source>
        <strain evidence="2">DE-13</strain>
    </source>
</reference>
<protein>
    <submittedName>
        <fullName evidence="2">Glycosyl transferase</fullName>
    </submittedName>
</protein>
<keyword evidence="2" id="KW-0808">Transferase</keyword>
<dbReference type="PANTHER" id="PTHR43179:SF7">
    <property type="entry name" value="RHAMNOSYLTRANSFERASE WBBL"/>
    <property type="match status" value="1"/>
</dbReference>
<organism evidence="2">
    <name type="scientific">Sphingobium baderi</name>
    <dbReference type="NCBI Taxonomy" id="1332080"/>
    <lineage>
        <taxon>Bacteria</taxon>
        <taxon>Pseudomonadati</taxon>
        <taxon>Pseudomonadota</taxon>
        <taxon>Alphaproteobacteria</taxon>
        <taxon>Sphingomonadales</taxon>
        <taxon>Sphingomonadaceae</taxon>
        <taxon>Sphingobium</taxon>
    </lineage>
</organism>
<dbReference type="CDD" id="cd04186">
    <property type="entry name" value="GT_2_like_c"/>
    <property type="match status" value="1"/>
</dbReference>
<dbReference type="InterPro" id="IPR029044">
    <property type="entry name" value="Nucleotide-diphossugar_trans"/>
</dbReference>
<feature type="domain" description="Glycosyltransferase 2-like" evidence="1">
    <location>
        <begin position="317"/>
        <end position="436"/>
    </location>
</feature>
<proteinExistence type="predicted"/>
<dbReference type="PANTHER" id="PTHR43179">
    <property type="entry name" value="RHAMNOSYLTRANSFERASE WBBL"/>
    <property type="match status" value="1"/>
</dbReference>
<dbReference type="GO" id="GO:0016740">
    <property type="term" value="F:transferase activity"/>
    <property type="evidence" value="ECO:0007669"/>
    <property type="project" value="UniProtKB-KW"/>
</dbReference>
<name>A0A144J452_9SPHN</name>
<evidence type="ECO:0000259" key="1">
    <source>
        <dbReference type="Pfam" id="PF00535"/>
    </source>
</evidence>
<dbReference type="Gene3D" id="3.90.550.10">
    <property type="entry name" value="Spore Coat Polysaccharide Biosynthesis Protein SpsA, Chain A"/>
    <property type="match status" value="1"/>
</dbReference>
<dbReference type="Pfam" id="PF00535">
    <property type="entry name" value="Glycos_transf_2"/>
    <property type="match status" value="1"/>
</dbReference>
<sequence length="585" mass="65000">MPANQWVLSLAIWYPFGQGYHYSNIEWAGNRALFLCRLPAVRLVAGGMKSVQTNPYSAKRTGLWLTLAVHSDAFCSSPRAYLEALWWRLRRKRLRSRSQFARLLGHSRRAYDLWLLQEHATPPTGEGSEAMPLIIALVDGRAGQRGLQETLSSLAANGIAALLLDENHLSAAAEVVRQIDWTKGPWLMPIAAGDRIAPGTAAAYRTAISGTEAHLIYADDDLLDKDRRFAPHFKPDWNSELFRHFDYLSGACILRATGEELAALASTEDWGRELVLRAVAKGAPLHIRKVLHHRRKRPKPEATAAAPVQARDLPPVTVIVPTRNRVDLLQTCLWGLAATDYPDIEVIIVDNDSDDPATLDFLSQLDPGRYRVLRHAGPFNYSAINNRAAAEARGQLLCLLNNDIEVMEPNWLAIMAVQALRDDVGAVGARLLYPDGRIQHAGVVIGMGGAAGHAHRFLHPKEEGYFQRHSLPQFASAVTAACLVVMRDRFLAVGGLDDRNFSVAFNDVDLCLRLNQRGWQSLYEPRATLIHHESVSRGFDRDPIGAARFAGELAALQQLWSTEGTIDPFHHPELSRASEHFVIRL</sequence>
<dbReference type="InterPro" id="IPR001173">
    <property type="entry name" value="Glyco_trans_2-like"/>
</dbReference>
<dbReference type="SUPFAM" id="SSF53448">
    <property type="entry name" value="Nucleotide-diphospho-sugar transferases"/>
    <property type="match status" value="1"/>
</dbReference>
<dbReference type="EMBL" id="KT962120">
    <property type="protein sequence ID" value="AMT81355.1"/>
    <property type="molecule type" value="Genomic_DNA"/>
</dbReference>